<feature type="transmembrane region" description="Helical" evidence="5">
    <location>
        <begin position="132"/>
        <end position="154"/>
    </location>
</feature>
<keyword evidence="5" id="KW-0812">Transmembrane</keyword>
<reference evidence="8" key="1">
    <citation type="journal article" date="2014" name="Genome Announc.">
        <title>Draft Genome Sequence of Mycobacterium triplex DSM 44626.</title>
        <authorList>
            <person name="Sassi M."/>
            <person name="Croce O."/>
            <person name="Robert C."/>
            <person name="Raoult D."/>
            <person name="Drancourt M."/>
        </authorList>
    </citation>
    <scope>NUCLEOTIDE SEQUENCE [LARGE SCALE GENOMIC DNA]</scope>
    <source>
        <strain evidence="8">DSM 44626</strain>
    </source>
</reference>
<dbReference type="Pfam" id="PF19354">
    <property type="entry name" value="DUF5931"/>
    <property type="match status" value="1"/>
</dbReference>
<evidence type="ECO:0000256" key="1">
    <source>
        <dbReference type="ARBA" id="ARBA00022679"/>
    </source>
</evidence>
<keyword evidence="5" id="KW-1133">Transmembrane helix</keyword>
<evidence type="ECO:0000313" key="8">
    <source>
        <dbReference type="EMBL" id="CDO91336.1"/>
    </source>
</evidence>
<keyword evidence="3" id="KW-0902">Two-component regulatory system</keyword>
<dbReference type="GO" id="GO:0016301">
    <property type="term" value="F:kinase activity"/>
    <property type="evidence" value="ECO:0007669"/>
    <property type="project" value="UniProtKB-KW"/>
</dbReference>
<dbReference type="eggNOG" id="COG4585">
    <property type="taxonomic scope" value="Bacteria"/>
</dbReference>
<dbReference type="InterPro" id="IPR036890">
    <property type="entry name" value="HATPase_C_sf"/>
</dbReference>
<dbReference type="InterPro" id="IPR003594">
    <property type="entry name" value="HATPase_dom"/>
</dbReference>
<dbReference type="GO" id="GO:0000160">
    <property type="term" value="P:phosphorelay signal transduction system"/>
    <property type="evidence" value="ECO:0007669"/>
    <property type="project" value="UniProtKB-KW"/>
</dbReference>
<dbReference type="PANTHER" id="PTHR24421">
    <property type="entry name" value="NITRATE/NITRITE SENSOR PROTEIN NARX-RELATED"/>
    <property type="match status" value="1"/>
</dbReference>
<sequence length="398" mass="42028">MFARSAAGPSAFMLTTMANHGPDPTTPLWRAAQVFRLLSCIYATGFQIAINPDLVRPVLGWVLFAALIGWSAACAIAYLRGFGRKPAWVLAELAVVVLLMWSNNLVASPHWAADNQTWPTTLWASNPTISAAIQFGPAGGMLTGLAVMATNFAVKNYLALNLGHNATVIIELAIGMAIGMAAQTARRAHDELQRAAQLTAAVQERDRLSRQVHDGAIQVLALVAKKGHEIGGPTAELADLASEQERALRRWLACADVDPDADSATIDLRALLRCRESDRVSFSLPGTAVPLGRWAATELDAAVGNALDNVVGHAGPDAHAFVLVEDLGDSVVVSVRDDGVGIAAGRLEEATRQGRLGIAQSIVGRLTALGGSAELHSEPGEGTEWELCVPRGQGRHGG</sequence>
<dbReference type="SUPFAM" id="SSF55874">
    <property type="entry name" value="ATPase domain of HSP90 chaperone/DNA topoisomerase II/histidine kinase"/>
    <property type="match status" value="1"/>
</dbReference>
<feature type="domain" description="Histidine kinase/HSP90-like ATPase" evidence="6">
    <location>
        <begin position="298"/>
        <end position="391"/>
    </location>
</feature>
<dbReference type="NCBIfam" id="NF047322">
    <property type="entry name" value="HK_morpho_MacS"/>
    <property type="match status" value="1"/>
</dbReference>
<proteinExistence type="predicted"/>
<dbReference type="Pfam" id="PF02518">
    <property type="entry name" value="HATPase_c"/>
    <property type="match status" value="1"/>
</dbReference>
<evidence type="ECO:0000256" key="4">
    <source>
        <dbReference type="SAM" id="MobiDB-lite"/>
    </source>
</evidence>
<dbReference type="Proteomes" id="UP000028880">
    <property type="component" value="Unassembled WGS sequence"/>
</dbReference>
<keyword evidence="1" id="KW-0808">Transferase</keyword>
<feature type="domain" description="DUF5931" evidence="7">
    <location>
        <begin position="26"/>
        <end position="188"/>
    </location>
</feature>
<feature type="region of interest" description="Disordered" evidence="4">
    <location>
        <begin position="375"/>
        <end position="398"/>
    </location>
</feature>
<dbReference type="Gene3D" id="3.30.565.10">
    <property type="entry name" value="Histidine kinase-like ATPase, C-terminal domain"/>
    <property type="match status" value="1"/>
</dbReference>
<gene>
    <name evidence="8" type="ORF">BN973_05743</name>
</gene>
<reference evidence="8" key="2">
    <citation type="submission" date="2014-04" db="EMBL/GenBank/DDBJ databases">
        <authorList>
            <person name="Urmite Genomes U."/>
        </authorList>
    </citation>
    <scope>NUCLEOTIDE SEQUENCE</scope>
    <source>
        <strain evidence="8">DSM 44626</strain>
    </source>
</reference>
<dbReference type="EMBL" id="HG964447">
    <property type="protein sequence ID" value="CDO91336.1"/>
    <property type="molecule type" value="Genomic_DNA"/>
</dbReference>
<protein>
    <submittedName>
        <fullName evidence="8">Two-component sensor kinase</fullName>
    </submittedName>
</protein>
<accession>A0A024K608</accession>
<organism evidence="8">
    <name type="scientific">Mycobacterium triplex</name>
    <dbReference type="NCBI Taxonomy" id="47839"/>
    <lineage>
        <taxon>Bacteria</taxon>
        <taxon>Bacillati</taxon>
        <taxon>Actinomycetota</taxon>
        <taxon>Actinomycetes</taxon>
        <taxon>Mycobacteriales</taxon>
        <taxon>Mycobacteriaceae</taxon>
        <taxon>Mycobacterium</taxon>
        <taxon>Mycobacterium simiae complex</taxon>
    </lineage>
</organism>
<evidence type="ECO:0000256" key="5">
    <source>
        <dbReference type="SAM" id="Phobius"/>
    </source>
</evidence>
<evidence type="ECO:0000256" key="3">
    <source>
        <dbReference type="ARBA" id="ARBA00023012"/>
    </source>
</evidence>
<keyword evidence="2 8" id="KW-0418">Kinase</keyword>
<evidence type="ECO:0000256" key="2">
    <source>
        <dbReference type="ARBA" id="ARBA00022777"/>
    </source>
</evidence>
<dbReference type="PANTHER" id="PTHR24421:SF61">
    <property type="entry name" value="OXYGEN SENSOR HISTIDINE KINASE NREB"/>
    <property type="match status" value="1"/>
</dbReference>
<dbReference type="InterPro" id="IPR045975">
    <property type="entry name" value="DUF5931"/>
</dbReference>
<feature type="transmembrane region" description="Helical" evidence="5">
    <location>
        <begin position="91"/>
        <end position="112"/>
    </location>
</feature>
<dbReference type="InterPro" id="IPR050482">
    <property type="entry name" value="Sensor_HK_TwoCompSys"/>
</dbReference>
<feature type="transmembrane region" description="Helical" evidence="5">
    <location>
        <begin position="58"/>
        <end position="79"/>
    </location>
</feature>
<keyword evidence="5" id="KW-0472">Membrane</keyword>
<dbReference type="STRING" id="47839.BN973_05743"/>
<dbReference type="HOGENOM" id="CLU_042141_0_0_11"/>
<evidence type="ECO:0000259" key="6">
    <source>
        <dbReference type="Pfam" id="PF02518"/>
    </source>
</evidence>
<feature type="transmembrane region" description="Helical" evidence="5">
    <location>
        <begin position="166"/>
        <end position="185"/>
    </location>
</feature>
<dbReference type="AlphaFoldDB" id="A0A024K608"/>
<name>A0A024K608_9MYCO</name>
<evidence type="ECO:0000259" key="7">
    <source>
        <dbReference type="Pfam" id="PF19354"/>
    </source>
</evidence>